<dbReference type="PROSITE" id="PS50110">
    <property type="entry name" value="RESPONSE_REGULATORY"/>
    <property type="match status" value="1"/>
</dbReference>
<dbReference type="SMART" id="SM00448">
    <property type="entry name" value="REC"/>
    <property type="match status" value="1"/>
</dbReference>
<dbReference type="PANTHER" id="PTHR44591">
    <property type="entry name" value="STRESS RESPONSE REGULATOR PROTEIN 1"/>
    <property type="match status" value="1"/>
</dbReference>
<dbReference type="Gene3D" id="3.40.50.2300">
    <property type="match status" value="1"/>
</dbReference>
<evidence type="ECO:0000313" key="5">
    <source>
        <dbReference type="Proteomes" id="UP000198793"/>
    </source>
</evidence>
<dbReference type="GO" id="GO:0000160">
    <property type="term" value="P:phosphorelay signal transduction system"/>
    <property type="evidence" value="ECO:0007669"/>
    <property type="project" value="InterPro"/>
</dbReference>
<dbReference type="InterPro" id="IPR001789">
    <property type="entry name" value="Sig_transdc_resp-reg_receiver"/>
</dbReference>
<protein>
    <submittedName>
        <fullName evidence="4">Response regulator receiver domain-containing protein</fullName>
    </submittedName>
</protein>
<dbReference type="SUPFAM" id="SSF52172">
    <property type="entry name" value="CheY-like"/>
    <property type="match status" value="1"/>
</dbReference>
<evidence type="ECO:0000313" key="4">
    <source>
        <dbReference type="EMBL" id="SDO56761.1"/>
    </source>
</evidence>
<proteinExistence type="predicted"/>
<feature type="modified residue" description="4-aspartylphosphate" evidence="2">
    <location>
        <position position="61"/>
    </location>
</feature>
<evidence type="ECO:0000256" key="2">
    <source>
        <dbReference type="PROSITE-ProRule" id="PRU00169"/>
    </source>
</evidence>
<dbReference type="InterPro" id="IPR050595">
    <property type="entry name" value="Bact_response_regulator"/>
</dbReference>
<dbReference type="EMBL" id="FNIT01000008">
    <property type="protein sequence ID" value="SDO56761.1"/>
    <property type="molecule type" value="Genomic_DNA"/>
</dbReference>
<dbReference type="AlphaFoldDB" id="A0A1H0KLX4"/>
<name>A0A1H0KLX4_9HYPH</name>
<keyword evidence="1 2" id="KW-0597">Phosphoprotein</keyword>
<sequence>MMTQSVTLQGKRVLVVEDEFLVALDIEAELEDCGASVVCASTLAQARAKAEGGAFDAVVLDLNLHGEASYPVADLLHERQVPFVFHTGQGEKAVLTRRYPGVTVCSKPCDGRSLANSLGRVISMR</sequence>
<feature type="domain" description="Response regulatory" evidence="3">
    <location>
        <begin position="12"/>
        <end position="122"/>
    </location>
</feature>
<organism evidence="4 5">
    <name type="scientific">Aureimonas jatrophae</name>
    <dbReference type="NCBI Taxonomy" id="1166073"/>
    <lineage>
        <taxon>Bacteria</taxon>
        <taxon>Pseudomonadati</taxon>
        <taxon>Pseudomonadota</taxon>
        <taxon>Alphaproteobacteria</taxon>
        <taxon>Hyphomicrobiales</taxon>
        <taxon>Aurantimonadaceae</taxon>
        <taxon>Aureimonas</taxon>
    </lineage>
</organism>
<dbReference type="InterPro" id="IPR011006">
    <property type="entry name" value="CheY-like_superfamily"/>
</dbReference>
<gene>
    <name evidence="4" type="ORF">SAMN05192530_10838</name>
</gene>
<accession>A0A1H0KLX4</accession>
<dbReference type="Pfam" id="PF00072">
    <property type="entry name" value="Response_reg"/>
    <property type="match status" value="1"/>
</dbReference>
<dbReference type="Proteomes" id="UP000198793">
    <property type="component" value="Unassembled WGS sequence"/>
</dbReference>
<evidence type="ECO:0000256" key="1">
    <source>
        <dbReference type="ARBA" id="ARBA00022553"/>
    </source>
</evidence>
<reference evidence="4 5" key="1">
    <citation type="submission" date="2016-10" db="EMBL/GenBank/DDBJ databases">
        <authorList>
            <person name="de Groot N.N."/>
        </authorList>
    </citation>
    <scope>NUCLEOTIDE SEQUENCE [LARGE SCALE GENOMIC DNA]</scope>
    <source>
        <strain evidence="5">L7-484,KACC 16230,DSM 25025</strain>
    </source>
</reference>
<keyword evidence="5" id="KW-1185">Reference proteome</keyword>
<dbReference type="PANTHER" id="PTHR44591:SF24">
    <property type="entry name" value="PROTEIN-GLUTAMATE METHYLESTERASE_PROTEIN-GLUTAMINE GLUTAMINASE 1"/>
    <property type="match status" value="1"/>
</dbReference>
<evidence type="ECO:0000259" key="3">
    <source>
        <dbReference type="PROSITE" id="PS50110"/>
    </source>
</evidence>
<dbReference type="STRING" id="1166073.SAMN05192530_10838"/>